<protein>
    <recommendedName>
        <fullName evidence="1">F-box domain-containing protein</fullName>
    </recommendedName>
</protein>
<dbReference type="AlphaFoldDB" id="A0A814K3S1"/>
<dbReference type="SUPFAM" id="SSF52047">
    <property type="entry name" value="RNI-like"/>
    <property type="match status" value="1"/>
</dbReference>
<dbReference type="Proteomes" id="UP000681722">
    <property type="component" value="Unassembled WGS sequence"/>
</dbReference>
<dbReference type="EMBL" id="CAJOBC010004157">
    <property type="protein sequence ID" value="CAF3816967.1"/>
    <property type="molecule type" value="Genomic_DNA"/>
</dbReference>
<dbReference type="InterPro" id="IPR036770">
    <property type="entry name" value="Ankyrin_rpt-contain_sf"/>
</dbReference>
<dbReference type="Gene3D" id="3.80.10.10">
    <property type="entry name" value="Ribonuclease Inhibitor"/>
    <property type="match status" value="1"/>
</dbReference>
<accession>A0A814K3S1</accession>
<evidence type="ECO:0000313" key="2">
    <source>
        <dbReference type="EMBL" id="CAF1047206.1"/>
    </source>
</evidence>
<dbReference type="InterPro" id="IPR036047">
    <property type="entry name" value="F-box-like_dom_sf"/>
</dbReference>
<name>A0A814K3S1_9BILA</name>
<dbReference type="Gene3D" id="1.25.40.20">
    <property type="entry name" value="Ankyrin repeat-containing domain"/>
    <property type="match status" value="1"/>
</dbReference>
<dbReference type="Proteomes" id="UP000663829">
    <property type="component" value="Unassembled WGS sequence"/>
</dbReference>
<sequence length="689" mass="80246">MEETETEQFAQACFDNNLYLVELFLEQMTLEEINYQLKPDLVTALGCAAYLGNSEIISILLDHGASPTLKTVDGQTPFDFAQTKEIQQLFDMKIDKRNFDKFIIANKSNQNKKINNLQQFLPQTSIISTLEHLPDEIILEIFKHMKAIDIIRAFFMLNSRFNRIINDVKLNVDLENISKNDFDYNCEHILCKRYFQSQVHFLKLSNIGTWRAIDTFFDKFAIEQFTNLTCLTLIDSKSLLREILESLSSLRYLNTLIIQESDYPTDNTSSISNIVISDKISSLKKCVLLFDELVRLDNVSLSHIEDLTITYCYLHELLILLDNVPKLKFLTVELAYIEDENRDCTHLSTKVPLLTHLNLIKTGRIYFEYIESLLENLPQLKYLSCSATDYDFADGERWEHTLSTLHSLGTFQFDLVLAVDNDVVTATNIISKFNQQWPMVYEHDEINNHEFLYIHTIPYPHSTLRKSFSCFRSANSLSNVYDKVEYLSHIVNSSQIISPNYYPNVHSLELEDEEGDNDILIKNVQKSLALDDIAKTICLSKLKHLKITIRLSSDLFLQLLQKAKNLNSLEIPFGILLKMTRNLNEDTVCYYLNKMIKKLVLCNTDELTVYKTLQFINVFSNIVHLYLNIRTIDEFCIITPLLLEKLVKLEDLQIQMIDSNYNFDAWLRANTVLENFTYQRDEYTLQIWK</sequence>
<dbReference type="InterPro" id="IPR001810">
    <property type="entry name" value="F-box_dom"/>
</dbReference>
<evidence type="ECO:0000259" key="1">
    <source>
        <dbReference type="PROSITE" id="PS50181"/>
    </source>
</evidence>
<comment type="caution">
    <text evidence="2">The sequence shown here is derived from an EMBL/GenBank/DDBJ whole genome shotgun (WGS) entry which is preliminary data.</text>
</comment>
<evidence type="ECO:0000313" key="3">
    <source>
        <dbReference type="EMBL" id="CAF3816967.1"/>
    </source>
</evidence>
<organism evidence="2 4">
    <name type="scientific">Didymodactylos carnosus</name>
    <dbReference type="NCBI Taxonomy" id="1234261"/>
    <lineage>
        <taxon>Eukaryota</taxon>
        <taxon>Metazoa</taxon>
        <taxon>Spiralia</taxon>
        <taxon>Gnathifera</taxon>
        <taxon>Rotifera</taxon>
        <taxon>Eurotatoria</taxon>
        <taxon>Bdelloidea</taxon>
        <taxon>Philodinida</taxon>
        <taxon>Philodinidae</taxon>
        <taxon>Didymodactylos</taxon>
    </lineage>
</organism>
<dbReference type="Pfam" id="PF00646">
    <property type="entry name" value="F-box"/>
    <property type="match status" value="1"/>
</dbReference>
<gene>
    <name evidence="2" type="ORF">GPM918_LOCUS16092</name>
    <name evidence="3" type="ORF">SRO942_LOCUS16092</name>
</gene>
<feature type="domain" description="F-box" evidence="1">
    <location>
        <begin position="127"/>
        <end position="177"/>
    </location>
</feature>
<dbReference type="SUPFAM" id="SSF48403">
    <property type="entry name" value="Ankyrin repeat"/>
    <property type="match status" value="1"/>
</dbReference>
<proteinExistence type="predicted"/>
<evidence type="ECO:0000313" key="4">
    <source>
        <dbReference type="Proteomes" id="UP000663829"/>
    </source>
</evidence>
<dbReference type="PROSITE" id="PS50181">
    <property type="entry name" value="FBOX"/>
    <property type="match status" value="1"/>
</dbReference>
<dbReference type="OrthoDB" id="9995151at2759"/>
<dbReference type="SUPFAM" id="SSF81383">
    <property type="entry name" value="F-box domain"/>
    <property type="match status" value="1"/>
</dbReference>
<dbReference type="EMBL" id="CAJNOQ010004157">
    <property type="protein sequence ID" value="CAF1047206.1"/>
    <property type="molecule type" value="Genomic_DNA"/>
</dbReference>
<keyword evidence="4" id="KW-1185">Reference proteome</keyword>
<reference evidence="2" key="1">
    <citation type="submission" date="2021-02" db="EMBL/GenBank/DDBJ databases">
        <authorList>
            <person name="Nowell W R."/>
        </authorList>
    </citation>
    <scope>NUCLEOTIDE SEQUENCE</scope>
</reference>
<dbReference type="InterPro" id="IPR032675">
    <property type="entry name" value="LRR_dom_sf"/>
</dbReference>